<dbReference type="InterPro" id="IPR050228">
    <property type="entry name" value="Carboxylesterase_BioH"/>
</dbReference>
<dbReference type="InterPro" id="IPR029058">
    <property type="entry name" value="AB_hydrolase_fold"/>
</dbReference>
<feature type="domain" description="AB hydrolase-1" evidence="1">
    <location>
        <begin position="34"/>
        <end position="274"/>
    </location>
</feature>
<dbReference type="InterPro" id="IPR000073">
    <property type="entry name" value="AB_hydrolase_1"/>
</dbReference>
<dbReference type="Proteomes" id="UP000254764">
    <property type="component" value="Unassembled WGS sequence"/>
</dbReference>
<keyword evidence="3" id="KW-1185">Reference proteome</keyword>
<organism evidence="2 3">
    <name type="scientific">Ciceribacter selenitireducens ATCC BAA-1503</name>
    <dbReference type="NCBI Taxonomy" id="1336235"/>
    <lineage>
        <taxon>Bacteria</taxon>
        <taxon>Pseudomonadati</taxon>
        <taxon>Pseudomonadota</taxon>
        <taxon>Alphaproteobacteria</taxon>
        <taxon>Hyphomicrobiales</taxon>
        <taxon>Rhizobiaceae</taxon>
        <taxon>Ciceribacter</taxon>
    </lineage>
</organism>
<protein>
    <recommendedName>
        <fullName evidence="1">AB hydrolase-1 domain-containing protein</fullName>
    </recommendedName>
</protein>
<sequence length="295" mass="31927">MTGRDKEDFATRFIRTADGLSLHIRSYGEDLPSPPVVCLPGLTRNSRDFHQLAVILSQSANPSRVITVDSRGRGLSDRDSDKSHYALPVEALDVITVLDTLAIDRAAFIGTSRGGLILHLLTASHPERLAAVVLNDIGPVIERQGLEQIQAYLGREQKAPNDMDEAAAVLRAIHGDAFPALRPEDWRDMADAIYREIDGRIVADFDPAIAAQMASADLSQPVADLWANFEAFGRTPLMAIRGETSKLLSPETLDKMASRHPGLISVTAKGQGHAPILHLDGLAARIGEFFTAALA</sequence>
<dbReference type="EMBL" id="UEYP01000006">
    <property type="protein sequence ID" value="SSC68092.1"/>
    <property type="molecule type" value="Genomic_DNA"/>
</dbReference>
<dbReference type="PANTHER" id="PTHR43194">
    <property type="entry name" value="HYDROLASE ALPHA/BETA FOLD FAMILY"/>
    <property type="match status" value="1"/>
</dbReference>
<dbReference type="RefSeq" id="WP_115670630.1">
    <property type="nucleotide sequence ID" value="NZ_UEYP01000006.1"/>
</dbReference>
<evidence type="ECO:0000313" key="3">
    <source>
        <dbReference type="Proteomes" id="UP000254764"/>
    </source>
</evidence>
<name>A0A376AJU8_9HYPH</name>
<proteinExistence type="predicted"/>
<dbReference type="OrthoDB" id="9791366at2"/>
<dbReference type="Pfam" id="PF00561">
    <property type="entry name" value="Abhydrolase_1"/>
    <property type="match status" value="1"/>
</dbReference>
<evidence type="ECO:0000259" key="1">
    <source>
        <dbReference type="Pfam" id="PF00561"/>
    </source>
</evidence>
<dbReference type="SUPFAM" id="SSF53474">
    <property type="entry name" value="alpha/beta-Hydrolases"/>
    <property type="match status" value="1"/>
</dbReference>
<accession>A0A376AJU8</accession>
<dbReference type="AlphaFoldDB" id="A0A376AJU8"/>
<gene>
    <name evidence="2" type="ORF">RHIZ70_3800</name>
</gene>
<reference evidence="3" key="1">
    <citation type="submission" date="2018-07" db="EMBL/GenBank/DDBJ databases">
        <authorList>
            <person name="Peiro R."/>
            <person name="Begona"/>
            <person name="Cbmso G."/>
            <person name="Lopez M."/>
            <person name="Gonzalez S."/>
        </authorList>
    </citation>
    <scope>NUCLEOTIDE SEQUENCE [LARGE SCALE GENOMIC DNA]</scope>
</reference>
<dbReference type="Gene3D" id="3.40.50.1820">
    <property type="entry name" value="alpha/beta hydrolase"/>
    <property type="match status" value="1"/>
</dbReference>
<evidence type="ECO:0000313" key="2">
    <source>
        <dbReference type="EMBL" id="SSC68092.1"/>
    </source>
</evidence>
<dbReference type="PANTHER" id="PTHR43194:SF2">
    <property type="entry name" value="PEROXISOMAL MEMBRANE PROTEIN LPX1"/>
    <property type="match status" value="1"/>
</dbReference>